<feature type="compositionally biased region" description="Basic and acidic residues" evidence="1">
    <location>
        <begin position="470"/>
        <end position="487"/>
    </location>
</feature>
<dbReference type="GO" id="GO:0005654">
    <property type="term" value="C:nucleoplasm"/>
    <property type="evidence" value="ECO:0007669"/>
    <property type="project" value="TreeGrafter"/>
</dbReference>
<sequence>MEDLLLTIIQDANSARLTSLKDTTQVAYDKLINQQFHRDPSYDLRQTCFMALKLALDSKKQKFITHAINGVHRMMRDDRFFLTPEPEDDSTWFPAQLLVMTADMPITGNEENVVNMLRLFLAMACTPACTLNGRLLIDILQRCGECWEKGVRSVKAASLASASQCLRAFCHFLKEESDEIAKATPMGTNSMNKGYKAAVYNEVIPLMQYLTSRINEINTGSPTKSETPSFQFLLECILTLTASIPKESQYNPHFTAFLRCIYLTAIELLRIAGFQASLRPMLEALFHRMLLLPPTQHRYEPLKYVKEIFRNPERVVDMSVLIPNDKSQSTLFIGSDDMALFRLIMDSMQECANVAKNDGSKAHVLEASVECIGALLSSLQKLISESADSIQIDDEAVKAVNARYVTIKQADYKGPLTYQMAIRLPKVYREQVAELRKGNLDGVSTSDSDVDNIDPENVSINSGDTEGPEEELRYSSDNDSGNKDEKWSFGASDVWPDGDYDRHHARDFAKIITEDLVPKLIHLKNTVEIDEYLQDFASNICQQNTSNFCDFDYNLTAINADGIYLATFSAILLGLQLTEAGHYDNPDKPIQIPLTEQQFVQSVQNSGILVCLSCSWLRELYQCVLSTNPLQHLKKQEMSSCALIDLLYDAGGLGSEQMMTNWQKLQCVTRIKQTDTDQQNAGKKLARRLLTCCWDSMLEILTTGLSVIKESRSGRLMKLTKKPLSHEKIPTVNKKALYISSLDGLHAAATLTNALNLQHLSGKILHLIATNACQNIGPKIPVSQALSMNVVLTGALELGAQNPECWLPVFTICRHITKLEHALFSSQNSNNTHVTAVGGKKGDAKNENNKETEDLKLKYSTYSTDDDEMAVDVYSFLQAPMNNPNTDVESILKSYQESTEILTLTEADTAKILCALSLQADSLFIEAADKLSLPSLCQFLKNLCRASKDQLNGNLINNNKKDKDNKATSWWDFTNWKQKVDKAPPSLLLHRIGDVTLKIFRGTRPLLHILKVWAITGPYLMDAACHKDRTISKKAIENIHDVIVAVLVEQTELPYFHFNEALMKPFENLMTMEQCDIDVVDQIIACLMSLVETYRVEIQSAWRPLFGTLRAARNRPVHLPNILDIFRVFLDWDNTIVFSYAGLDFIICLLSYLEVSSGNGDVDEIVKNKNLDFLHEVLKHLERCTLILEYMYNMPKCPNLLTSFKLNGINYTHLVDSKILGAIDKFYYFGNRYFEDLEDQYMISYKALNVSDDEIRSINELDKASGVLKVWFLLLDGLTNSLIVCPVAHQCMILSTIFKLFKQLKQSPGLEFGFYCLNHLLIPTIQDWVRYTNKHKKAWTPIEKNFKHCCGMTTDLVVEFIECSIDIQVYNRSMHYRNGSDNDENLTYRAGRARYSKSAILALKQLLLVLVECASQSQETVARVGVSCMKHIIFSIGHNFDEDEWMIVTSAIHRAITVSSAPVKQLLLAFKRYSDSFYGDNASVKVVARNDTTFDEILRLKSLTDQVFLLDTQRESSSKKEISILDDRSYAFLLFSNLDGDPDHNLDSYKVRIAYRSIVVGLLANQMLLQLIANILLGDLKNAPLELHNVIYDHYLNREKIKFEVDVKSREILLRCLRQYLTVSIEFDSRPGLKFLLQKISNIDHAPNLYKQLTSSFIIYFMTLVDAYLNDIKMYNLSLDDVRFVLDTCSNKNSNVVKKKEYFVKYLFLLKDIWNDICKLYLGLINTCASNNNNNNNTSPSNKLTNNSNNINNNESNNSDIVHVSLKADGLSNVVGGVINNGTSSSTNHSTSSLPTTSSSCDEAIYSDNNQSPSNQSPAKQDPGDTTSDYHSKRGSPDKQVIPPEIEQQRQTSMFKDTTYKRTVLAQLIKASMELLRFLPEQSTENLKLLLTPAIRESFLIVEAQNL</sequence>
<feature type="compositionally biased region" description="Low complexity" evidence="1">
    <location>
        <begin position="1783"/>
        <end position="1800"/>
    </location>
</feature>
<dbReference type="EMBL" id="UFQT01000842">
    <property type="protein sequence ID" value="SSX27550.1"/>
    <property type="molecule type" value="Genomic_DNA"/>
</dbReference>
<protein>
    <submittedName>
        <fullName evidence="4">CSON014637 protein</fullName>
    </submittedName>
</protein>
<evidence type="ECO:0000256" key="1">
    <source>
        <dbReference type="SAM" id="MobiDB-lite"/>
    </source>
</evidence>
<feature type="region of interest" description="Disordered" evidence="1">
    <location>
        <begin position="1782"/>
        <end position="1854"/>
    </location>
</feature>
<proteinExistence type="predicted"/>
<dbReference type="GO" id="GO:0032012">
    <property type="term" value="P:regulation of ARF protein signal transduction"/>
    <property type="evidence" value="ECO:0007669"/>
    <property type="project" value="InterPro"/>
</dbReference>
<dbReference type="PANTHER" id="PTHR16148">
    <property type="entry name" value="NF-KAPPA-B-REPRESSING FACTOR-RELATED"/>
    <property type="match status" value="1"/>
</dbReference>
<evidence type="ECO:0000313" key="3">
    <source>
        <dbReference type="EMBL" id="SSX07207.1"/>
    </source>
</evidence>
<feature type="compositionally biased region" description="Basic and acidic residues" evidence="1">
    <location>
        <begin position="1828"/>
        <end position="1837"/>
    </location>
</feature>
<dbReference type="OMA" id="RCCSYIL"/>
<reference evidence="3" key="1">
    <citation type="submission" date="2018-04" db="EMBL/GenBank/DDBJ databases">
        <authorList>
            <person name="Go L.Y."/>
            <person name="Mitchell J.A."/>
        </authorList>
    </citation>
    <scope>NUCLEOTIDE SEQUENCE</scope>
    <source>
        <tissue evidence="3">Whole organism</tissue>
    </source>
</reference>
<evidence type="ECO:0000313" key="4">
    <source>
        <dbReference type="EMBL" id="SSX27550.1"/>
    </source>
</evidence>
<accession>A0A336MC92</accession>
<dbReference type="PANTHER" id="PTHR16148:SF14">
    <property type="entry name" value="MYND-TYPE DOMAIN-CONTAINING PROTEIN"/>
    <property type="match status" value="1"/>
</dbReference>
<feature type="compositionally biased region" description="Low complexity" evidence="1">
    <location>
        <begin position="1809"/>
        <end position="1818"/>
    </location>
</feature>
<dbReference type="InterPro" id="IPR035999">
    <property type="entry name" value="Sec7_dom_sf"/>
</dbReference>
<feature type="region of interest" description="Disordered" evidence="1">
    <location>
        <begin position="439"/>
        <end position="487"/>
    </location>
</feature>
<feature type="domain" description="SEC7" evidence="2">
    <location>
        <begin position="357"/>
        <end position="629"/>
    </location>
</feature>
<name>A0A336MC92_CULSO</name>
<dbReference type="VEuPathDB" id="VectorBase:CSON014637"/>
<dbReference type="GO" id="GO:0005730">
    <property type="term" value="C:nucleolus"/>
    <property type="evidence" value="ECO:0007669"/>
    <property type="project" value="TreeGrafter"/>
</dbReference>
<dbReference type="Pfam" id="PF09324">
    <property type="entry name" value="Sec7-like_HDS"/>
    <property type="match status" value="1"/>
</dbReference>
<dbReference type="InterPro" id="IPR015403">
    <property type="entry name" value="Mon2/Sec7/BIG1-like_HDS"/>
</dbReference>
<reference evidence="4" key="2">
    <citation type="submission" date="2018-07" db="EMBL/GenBank/DDBJ databases">
        <authorList>
            <person name="Quirk P.G."/>
            <person name="Krulwich T.A."/>
        </authorList>
    </citation>
    <scope>NUCLEOTIDE SEQUENCE</scope>
</reference>
<dbReference type="SUPFAM" id="SSF48425">
    <property type="entry name" value="Sec7 domain"/>
    <property type="match status" value="1"/>
</dbReference>
<organism evidence="4">
    <name type="scientific">Culicoides sonorensis</name>
    <name type="common">Biting midge</name>
    <dbReference type="NCBI Taxonomy" id="179676"/>
    <lineage>
        <taxon>Eukaryota</taxon>
        <taxon>Metazoa</taxon>
        <taxon>Ecdysozoa</taxon>
        <taxon>Arthropoda</taxon>
        <taxon>Hexapoda</taxon>
        <taxon>Insecta</taxon>
        <taxon>Pterygota</taxon>
        <taxon>Neoptera</taxon>
        <taxon>Endopterygota</taxon>
        <taxon>Diptera</taxon>
        <taxon>Nematocera</taxon>
        <taxon>Chironomoidea</taxon>
        <taxon>Ceratopogonidae</taxon>
        <taxon>Ceratopogoninae</taxon>
        <taxon>Culicoides</taxon>
        <taxon>Monoculicoides</taxon>
    </lineage>
</organism>
<evidence type="ECO:0000259" key="2">
    <source>
        <dbReference type="SMART" id="SM00222"/>
    </source>
</evidence>
<gene>
    <name evidence="4" type="primary">CSON014637</name>
</gene>
<dbReference type="InterPro" id="IPR000904">
    <property type="entry name" value="Sec7_dom"/>
</dbReference>
<feature type="region of interest" description="Disordered" evidence="1">
    <location>
        <begin position="1732"/>
        <end position="1758"/>
    </location>
</feature>
<dbReference type="GO" id="GO:0005085">
    <property type="term" value="F:guanyl-nucleotide exchange factor activity"/>
    <property type="evidence" value="ECO:0007669"/>
    <property type="project" value="InterPro"/>
</dbReference>
<dbReference type="SMART" id="SM00222">
    <property type="entry name" value="Sec7"/>
    <property type="match status" value="1"/>
</dbReference>
<dbReference type="EMBL" id="UFQS01000842">
    <property type="protein sequence ID" value="SSX07207.1"/>
    <property type="molecule type" value="Genomic_DNA"/>
</dbReference>